<dbReference type="EMBL" id="JAUSTP010000023">
    <property type="protein sequence ID" value="MDQ0190725.1"/>
    <property type="molecule type" value="Genomic_DNA"/>
</dbReference>
<reference evidence="1 2" key="1">
    <citation type="submission" date="2023-07" db="EMBL/GenBank/DDBJ databases">
        <title>Genomic Encyclopedia of Type Strains, Phase IV (KMG-IV): sequencing the most valuable type-strain genomes for metagenomic binning, comparative biology and taxonomic classification.</title>
        <authorList>
            <person name="Goeker M."/>
        </authorList>
    </citation>
    <scope>NUCLEOTIDE SEQUENCE [LARGE SCALE GENOMIC DNA]</scope>
    <source>
        <strain evidence="1 2">DSM 4006</strain>
    </source>
</reference>
<evidence type="ECO:0000313" key="2">
    <source>
        <dbReference type="Proteomes" id="UP001232973"/>
    </source>
</evidence>
<organism evidence="1 2">
    <name type="scientific">Alicyclobacillus cycloheptanicus</name>
    <dbReference type="NCBI Taxonomy" id="1457"/>
    <lineage>
        <taxon>Bacteria</taxon>
        <taxon>Bacillati</taxon>
        <taxon>Bacillota</taxon>
        <taxon>Bacilli</taxon>
        <taxon>Bacillales</taxon>
        <taxon>Alicyclobacillaceae</taxon>
        <taxon>Alicyclobacillus</taxon>
    </lineage>
</organism>
<comment type="caution">
    <text evidence="1">The sequence shown here is derived from an EMBL/GenBank/DDBJ whole genome shotgun (WGS) entry which is preliminary data.</text>
</comment>
<sequence>MASQVAKLPPHKVEEGAEPMTETTEILWFGNTKVTVYSPLGVFAMTSEERQAWFARELEANNPIAVRIAEAAVAISERLDGEGP</sequence>
<evidence type="ECO:0000313" key="1">
    <source>
        <dbReference type="EMBL" id="MDQ0190725.1"/>
    </source>
</evidence>
<proteinExistence type="predicted"/>
<keyword evidence="2" id="KW-1185">Reference proteome</keyword>
<dbReference type="Proteomes" id="UP001232973">
    <property type="component" value="Unassembled WGS sequence"/>
</dbReference>
<gene>
    <name evidence="1" type="ORF">J2S03_002592</name>
</gene>
<protein>
    <submittedName>
        <fullName evidence="1">Uncharacterized protein</fullName>
    </submittedName>
</protein>
<accession>A0ABT9XKB5</accession>
<dbReference type="RefSeq" id="WP_274454500.1">
    <property type="nucleotide sequence ID" value="NZ_CP067097.1"/>
</dbReference>
<name>A0ABT9XKB5_9BACL</name>